<dbReference type="EMBL" id="CP000259">
    <property type="protein sequence ID" value="ABF31455.1"/>
    <property type="molecule type" value="Genomic_DNA"/>
</dbReference>
<dbReference type="HOGENOM" id="CLU_3189662_0_0_9"/>
<dbReference type="AlphaFoldDB" id="Q1JNE4"/>
<organism evidence="1 2">
    <name type="scientific">Streptococcus pyogenes serotype M12 (strain MGAS9429)</name>
    <dbReference type="NCBI Taxonomy" id="370551"/>
    <lineage>
        <taxon>Bacteria</taxon>
        <taxon>Bacillati</taxon>
        <taxon>Bacillota</taxon>
        <taxon>Bacilli</taxon>
        <taxon>Lactobacillales</taxon>
        <taxon>Streptococcaceae</taxon>
        <taxon>Streptococcus</taxon>
    </lineage>
</organism>
<accession>Q1JNE4</accession>
<evidence type="ECO:0000313" key="1">
    <source>
        <dbReference type="EMBL" id="ABF31455.1"/>
    </source>
</evidence>
<dbReference type="Proteomes" id="UP000002433">
    <property type="component" value="Chromosome"/>
</dbReference>
<name>Q1JNE4_STRPC</name>
<proteinExistence type="predicted"/>
<reference evidence="1 2" key="1">
    <citation type="journal article" date="2006" name="Proc. Natl. Acad. Sci. U.S.A.">
        <title>Molecular genetic anatomy of inter- and intraserotype variation in the human bacterial pathogen group A Streptococcus.</title>
        <authorList>
            <person name="Beres S.B."/>
            <person name="Richter E.W."/>
            <person name="Nagiec M.J."/>
            <person name="Sumby P."/>
            <person name="Porcella S.F."/>
            <person name="DeLeo F.R."/>
            <person name="Musser J.M."/>
        </authorList>
    </citation>
    <scope>NUCLEOTIDE SEQUENCE [LARGE SCALE GENOMIC DNA]</scope>
    <source>
        <strain evidence="1 2">MGAS9429</strain>
    </source>
</reference>
<gene>
    <name evidence="1" type="ordered locus">MGAS9429_Spy0267</name>
</gene>
<sequence>MVFIVMLKTILYFYFTKAFQSAIIRELESILVTLMLTIFNKILLKGDKNGT</sequence>
<dbReference type="KEGG" id="spk:MGAS9429_Spy0267"/>
<protein>
    <submittedName>
        <fullName evidence="1">Uncharacterized protein</fullName>
    </submittedName>
</protein>
<evidence type="ECO:0000313" key="2">
    <source>
        <dbReference type="Proteomes" id="UP000002433"/>
    </source>
</evidence>